<reference evidence="1 2" key="1">
    <citation type="journal article" date="2018" name="Front. Plant Sci.">
        <title>Red Clover (Trifolium pratense) and Zigzag Clover (T. medium) - A Picture of Genomic Similarities and Differences.</title>
        <authorList>
            <person name="Dluhosova J."/>
            <person name="Istvanek J."/>
            <person name="Nedelnik J."/>
            <person name="Repkova J."/>
        </authorList>
    </citation>
    <scope>NUCLEOTIDE SEQUENCE [LARGE SCALE GENOMIC DNA]</scope>
    <source>
        <strain evidence="2">cv. 10/8</strain>
        <tissue evidence="1">Leaf</tissue>
    </source>
</reference>
<dbReference type="EMBL" id="LXQA010125434">
    <property type="protein sequence ID" value="MCI21538.1"/>
    <property type="molecule type" value="Genomic_DNA"/>
</dbReference>
<organism evidence="1 2">
    <name type="scientific">Trifolium medium</name>
    <dbReference type="NCBI Taxonomy" id="97028"/>
    <lineage>
        <taxon>Eukaryota</taxon>
        <taxon>Viridiplantae</taxon>
        <taxon>Streptophyta</taxon>
        <taxon>Embryophyta</taxon>
        <taxon>Tracheophyta</taxon>
        <taxon>Spermatophyta</taxon>
        <taxon>Magnoliopsida</taxon>
        <taxon>eudicotyledons</taxon>
        <taxon>Gunneridae</taxon>
        <taxon>Pentapetalae</taxon>
        <taxon>rosids</taxon>
        <taxon>fabids</taxon>
        <taxon>Fabales</taxon>
        <taxon>Fabaceae</taxon>
        <taxon>Papilionoideae</taxon>
        <taxon>50 kb inversion clade</taxon>
        <taxon>NPAAA clade</taxon>
        <taxon>Hologalegina</taxon>
        <taxon>IRL clade</taxon>
        <taxon>Trifolieae</taxon>
        <taxon>Trifolium</taxon>
    </lineage>
</organism>
<accession>A0A392QBM6</accession>
<protein>
    <submittedName>
        <fullName evidence="1">Uncharacterized protein</fullName>
    </submittedName>
</protein>
<name>A0A392QBM6_9FABA</name>
<dbReference type="AlphaFoldDB" id="A0A392QBM6"/>
<evidence type="ECO:0000313" key="1">
    <source>
        <dbReference type="EMBL" id="MCI21538.1"/>
    </source>
</evidence>
<dbReference type="Proteomes" id="UP000265520">
    <property type="component" value="Unassembled WGS sequence"/>
</dbReference>
<keyword evidence="2" id="KW-1185">Reference proteome</keyword>
<sequence>MFEGSVWLAKAIALLRVKGPVLDMLADGATELVVQNGLLSWSILNGDVSASGRVFDDGGESLTIPAFVMRGK</sequence>
<feature type="non-terminal residue" evidence="1">
    <location>
        <position position="72"/>
    </location>
</feature>
<proteinExistence type="predicted"/>
<evidence type="ECO:0000313" key="2">
    <source>
        <dbReference type="Proteomes" id="UP000265520"/>
    </source>
</evidence>
<comment type="caution">
    <text evidence="1">The sequence shown here is derived from an EMBL/GenBank/DDBJ whole genome shotgun (WGS) entry which is preliminary data.</text>
</comment>